<evidence type="ECO:0000313" key="3">
    <source>
        <dbReference type="Proteomes" id="UP000593571"/>
    </source>
</evidence>
<comment type="caution">
    <text evidence="2">The sequence shown here is derived from an EMBL/GenBank/DDBJ whole genome shotgun (WGS) entry which is preliminary data.</text>
</comment>
<feature type="compositionally biased region" description="Basic residues" evidence="1">
    <location>
        <begin position="79"/>
        <end position="88"/>
    </location>
</feature>
<evidence type="ECO:0000256" key="1">
    <source>
        <dbReference type="SAM" id="MobiDB-lite"/>
    </source>
</evidence>
<feature type="compositionally biased region" description="Pro residues" evidence="1">
    <location>
        <begin position="119"/>
        <end position="139"/>
    </location>
</feature>
<dbReference type="AlphaFoldDB" id="A0A7J8JGL7"/>
<proteinExistence type="predicted"/>
<dbReference type="Proteomes" id="UP000593571">
    <property type="component" value="Unassembled WGS sequence"/>
</dbReference>
<organism evidence="2 3">
    <name type="scientific">Rousettus aegyptiacus</name>
    <name type="common">Egyptian fruit bat</name>
    <name type="synonym">Pteropus aegyptiacus</name>
    <dbReference type="NCBI Taxonomy" id="9407"/>
    <lineage>
        <taxon>Eukaryota</taxon>
        <taxon>Metazoa</taxon>
        <taxon>Chordata</taxon>
        <taxon>Craniata</taxon>
        <taxon>Vertebrata</taxon>
        <taxon>Euteleostomi</taxon>
        <taxon>Mammalia</taxon>
        <taxon>Eutheria</taxon>
        <taxon>Laurasiatheria</taxon>
        <taxon>Chiroptera</taxon>
        <taxon>Yinpterochiroptera</taxon>
        <taxon>Pteropodoidea</taxon>
        <taxon>Pteropodidae</taxon>
        <taxon>Rousettinae</taxon>
        <taxon>Rousettus</taxon>
    </lineage>
</organism>
<reference evidence="2 3" key="1">
    <citation type="journal article" date="2020" name="Nature">
        <title>Six reference-quality genomes reveal evolution of bat adaptations.</title>
        <authorList>
            <person name="Jebb D."/>
            <person name="Huang Z."/>
            <person name="Pippel M."/>
            <person name="Hughes G.M."/>
            <person name="Lavrichenko K."/>
            <person name="Devanna P."/>
            <person name="Winkler S."/>
            <person name="Jermiin L.S."/>
            <person name="Skirmuntt E.C."/>
            <person name="Katzourakis A."/>
            <person name="Burkitt-Gray L."/>
            <person name="Ray D.A."/>
            <person name="Sullivan K.A.M."/>
            <person name="Roscito J.G."/>
            <person name="Kirilenko B.M."/>
            <person name="Davalos L.M."/>
            <person name="Corthals A.P."/>
            <person name="Power M.L."/>
            <person name="Jones G."/>
            <person name="Ransome R.D."/>
            <person name="Dechmann D.K.N."/>
            <person name="Locatelli A.G."/>
            <person name="Puechmaille S.J."/>
            <person name="Fedrigo O."/>
            <person name="Jarvis E.D."/>
            <person name="Hiller M."/>
            <person name="Vernes S.C."/>
            <person name="Myers E.W."/>
            <person name="Teeling E.C."/>
        </authorList>
    </citation>
    <scope>NUCLEOTIDE SEQUENCE [LARGE SCALE GENOMIC DNA]</scope>
    <source>
        <strain evidence="2">MRouAeg1</strain>
        <tissue evidence="2">Muscle</tissue>
    </source>
</reference>
<accession>A0A7J8JGL7</accession>
<keyword evidence="3" id="KW-1185">Reference proteome</keyword>
<dbReference type="EMBL" id="JACASE010000002">
    <property type="protein sequence ID" value="KAF6496033.1"/>
    <property type="molecule type" value="Genomic_DNA"/>
</dbReference>
<name>A0A7J8JGL7_ROUAE</name>
<evidence type="ECO:0000313" key="2">
    <source>
        <dbReference type="EMBL" id="KAF6496033.1"/>
    </source>
</evidence>
<gene>
    <name evidence="2" type="ORF">HJG63_010292</name>
</gene>
<sequence>MQQRRQLPRQAECWVGRKRCGSEGREGEGKTTRGRGDWSATGVTSTAPERPRGSLPGPRVSPRPPPAVALGEEEGRGSPSRKQHKRRPPLASPSSAPHRLFLIPRVAASPRLRLQTPQRRPPALPCSAPSPSPRPPGDP</sequence>
<feature type="region of interest" description="Disordered" evidence="1">
    <location>
        <begin position="1"/>
        <end position="139"/>
    </location>
</feature>
<protein>
    <submittedName>
        <fullName evidence="2">Uncharacterized protein</fullName>
    </submittedName>
</protein>
<feature type="compositionally biased region" description="Basic and acidic residues" evidence="1">
    <location>
        <begin position="20"/>
        <end position="36"/>
    </location>
</feature>